<dbReference type="Pfam" id="PF05995">
    <property type="entry name" value="CDO_I"/>
    <property type="match status" value="1"/>
</dbReference>
<keyword evidence="7" id="KW-1185">Reference proteome</keyword>
<evidence type="ECO:0000256" key="1">
    <source>
        <dbReference type="ARBA" id="ARBA00006622"/>
    </source>
</evidence>
<organism evidence="6 7">
    <name type="scientific">Owenweeksia hongkongensis (strain DSM 17368 / CIP 108786 / JCM 12287 / NRRL B-23963 / UST20020801)</name>
    <dbReference type="NCBI Taxonomy" id="926562"/>
    <lineage>
        <taxon>Bacteria</taxon>
        <taxon>Pseudomonadati</taxon>
        <taxon>Bacteroidota</taxon>
        <taxon>Flavobacteriia</taxon>
        <taxon>Flavobacteriales</taxon>
        <taxon>Owenweeksiaceae</taxon>
        <taxon>Owenweeksia</taxon>
    </lineage>
</organism>
<keyword evidence="2" id="KW-0479">Metal-binding</keyword>
<dbReference type="HOGENOM" id="CLU_1553751_0_0_10"/>
<dbReference type="RefSeq" id="WP_014203244.1">
    <property type="nucleotide sequence ID" value="NC_016599.1"/>
</dbReference>
<protein>
    <submittedName>
        <fullName evidence="6">Cysteine dioxygenase type I</fullName>
    </submittedName>
</protein>
<dbReference type="CDD" id="cd10548">
    <property type="entry name" value="cupin_CDO"/>
    <property type="match status" value="1"/>
</dbReference>
<proteinExistence type="inferred from homology"/>
<dbReference type="GO" id="GO:0019448">
    <property type="term" value="P:L-cysteine catabolic process"/>
    <property type="evidence" value="ECO:0007669"/>
    <property type="project" value="TreeGrafter"/>
</dbReference>
<dbReference type="PANTHER" id="PTHR12918:SF1">
    <property type="entry name" value="CYSTEINE DIOXYGENASE TYPE 1"/>
    <property type="match status" value="1"/>
</dbReference>
<sequence>MEAIKTIERLKYNLTLGPGYEGYSAMVEAINLSTEELDKVCTWRDKDYTRIRVYDTESVEALITCWPPESRSPIHDYELQQGWIKVLSGTLELEYFNMSDGKATLYGNRSISKGQYVYLNDGMGFHRFINSSRENAVALHLYCDKILKWNEFNEADGSINEVEVGCHIELDK</sequence>
<dbReference type="InterPro" id="IPR014710">
    <property type="entry name" value="RmlC-like_jellyroll"/>
</dbReference>
<evidence type="ECO:0000256" key="2">
    <source>
        <dbReference type="ARBA" id="ARBA00022723"/>
    </source>
</evidence>
<dbReference type="InterPro" id="IPR010300">
    <property type="entry name" value="CDO_1"/>
</dbReference>
<gene>
    <name evidence="6" type="ordered locus">Oweho_2938</name>
</gene>
<comment type="similarity">
    <text evidence="1">Belongs to the cysteine dioxygenase family.</text>
</comment>
<keyword evidence="3 6" id="KW-0223">Dioxygenase</keyword>
<dbReference type="Gene3D" id="2.60.120.10">
    <property type="entry name" value="Jelly Rolls"/>
    <property type="match status" value="1"/>
</dbReference>
<dbReference type="Proteomes" id="UP000005631">
    <property type="component" value="Chromosome"/>
</dbReference>
<evidence type="ECO:0000256" key="5">
    <source>
        <dbReference type="ARBA" id="ARBA00023004"/>
    </source>
</evidence>
<dbReference type="STRING" id="926562.Oweho_2938"/>
<dbReference type="KEGG" id="oho:Oweho_2938"/>
<dbReference type="GO" id="GO:0008198">
    <property type="term" value="F:ferrous iron binding"/>
    <property type="evidence" value="ECO:0007669"/>
    <property type="project" value="TreeGrafter"/>
</dbReference>
<dbReference type="eggNOG" id="COG5553">
    <property type="taxonomic scope" value="Bacteria"/>
</dbReference>
<keyword evidence="5" id="KW-0408">Iron</keyword>
<dbReference type="InterPro" id="IPR011051">
    <property type="entry name" value="RmlC_Cupin_sf"/>
</dbReference>
<reference evidence="6 7" key="1">
    <citation type="journal article" date="2012" name="Stand. Genomic Sci.">
        <title>Genome sequence of the orange-pigmented seawater bacterium Owenweeksia hongkongensis type strain (UST20020801(T)).</title>
        <authorList>
            <person name="Riedel T."/>
            <person name="Held B."/>
            <person name="Nolan M."/>
            <person name="Lucas S."/>
            <person name="Lapidus A."/>
            <person name="Tice H."/>
            <person name="Del Rio T.G."/>
            <person name="Cheng J.F."/>
            <person name="Han C."/>
            <person name="Tapia R."/>
            <person name="Goodwin L.A."/>
            <person name="Pitluck S."/>
            <person name="Liolios K."/>
            <person name="Mavromatis K."/>
            <person name="Pagani I."/>
            <person name="Ivanova N."/>
            <person name="Mikhailova N."/>
            <person name="Pati A."/>
            <person name="Chen A."/>
            <person name="Palaniappan K."/>
            <person name="Rohde M."/>
            <person name="Tindall B.J."/>
            <person name="Detter J.C."/>
            <person name="Goker M."/>
            <person name="Woyke T."/>
            <person name="Bristow J."/>
            <person name="Eisen J.A."/>
            <person name="Markowitz V."/>
            <person name="Hugenholtz P."/>
            <person name="Klenk H.P."/>
            <person name="Kyrpides N.C."/>
        </authorList>
    </citation>
    <scope>NUCLEOTIDE SEQUENCE</scope>
    <source>
        <strain evidence="7">DSM 17368 / JCM 12287 / NRRL B-23963</strain>
    </source>
</reference>
<dbReference type="GO" id="GO:0017172">
    <property type="term" value="F:cysteine dioxygenase activity"/>
    <property type="evidence" value="ECO:0007669"/>
    <property type="project" value="TreeGrafter"/>
</dbReference>
<evidence type="ECO:0000313" key="7">
    <source>
        <dbReference type="Proteomes" id="UP000005631"/>
    </source>
</evidence>
<dbReference type="OrthoDB" id="7059163at2"/>
<dbReference type="PANTHER" id="PTHR12918">
    <property type="entry name" value="CYSTEINE DIOXYGENASE"/>
    <property type="match status" value="1"/>
</dbReference>
<keyword evidence="4" id="KW-0560">Oxidoreductase</keyword>
<dbReference type="EMBL" id="CP003156">
    <property type="protein sequence ID" value="AEV33895.1"/>
    <property type="molecule type" value="Genomic_DNA"/>
</dbReference>
<evidence type="ECO:0000256" key="3">
    <source>
        <dbReference type="ARBA" id="ARBA00022964"/>
    </source>
</evidence>
<dbReference type="SUPFAM" id="SSF51182">
    <property type="entry name" value="RmlC-like cupins"/>
    <property type="match status" value="1"/>
</dbReference>
<dbReference type="AlphaFoldDB" id="G8R1F2"/>
<accession>G8R1F2</accession>
<evidence type="ECO:0000256" key="4">
    <source>
        <dbReference type="ARBA" id="ARBA00023002"/>
    </source>
</evidence>
<name>G8R1F2_OWEHD</name>
<evidence type="ECO:0000313" key="6">
    <source>
        <dbReference type="EMBL" id="AEV33895.1"/>
    </source>
</evidence>